<dbReference type="Proteomes" id="UP001190700">
    <property type="component" value="Unassembled WGS sequence"/>
</dbReference>
<keyword evidence="2" id="KW-1185">Reference proteome</keyword>
<organism evidence="1 2">
    <name type="scientific">Cymbomonas tetramitiformis</name>
    <dbReference type="NCBI Taxonomy" id="36881"/>
    <lineage>
        <taxon>Eukaryota</taxon>
        <taxon>Viridiplantae</taxon>
        <taxon>Chlorophyta</taxon>
        <taxon>Pyramimonadophyceae</taxon>
        <taxon>Pyramimonadales</taxon>
        <taxon>Pyramimonadaceae</taxon>
        <taxon>Cymbomonas</taxon>
    </lineage>
</organism>
<reference evidence="1 2" key="1">
    <citation type="journal article" date="2015" name="Genome Biol. Evol.">
        <title>Comparative Genomics of a Bacterivorous Green Alga Reveals Evolutionary Causalities and Consequences of Phago-Mixotrophic Mode of Nutrition.</title>
        <authorList>
            <person name="Burns J.A."/>
            <person name="Paasch A."/>
            <person name="Narechania A."/>
            <person name="Kim E."/>
        </authorList>
    </citation>
    <scope>NUCLEOTIDE SEQUENCE [LARGE SCALE GENOMIC DNA]</scope>
    <source>
        <strain evidence="1 2">PLY_AMNH</strain>
    </source>
</reference>
<dbReference type="AlphaFoldDB" id="A0AAE0GJB9"/>
<sequence>MDSKDSTFSGHEKNRNTLWTSILRAAQQALEANETGDGVLFDLADATKEFDECLKAIAASSSGPLDDRQAKRQLLASLDEFVYKEVAAALRLDPELDKVDIEDIFVHVVEVWEKLSNTTNPEKPKQAGRPF</sequence>
<evidence type="ECO:0000313" key="2">
    <source>
        <dbReference type="Proteomes" id="UP001190700"/>
    </source>
</evidence>
<dbReference type="EMBL" id="LGRX02005127">
    <property type="protein sequence ID" value="KAK3279116.1"/>
    <property type="molecule type" value="Genomic_DNA"/>
</dbReference>
<accession>A0AAE0GJB9</accession>
<gene>
    <name evidence="1" type="ORF">CYMTET_12985</name>
</gene>
<comment type="caution">
    <text evidence="1">The sequence shown here is derived from an EMBL/GenBank/DDBJ whole genome shotgun (WGS) entry which is preliminary data.</text>
</comment>
<evidence type="ECO:0000313" key="1">
    <source>
        <dbReference type="EMBL" id="KAK3279116.1"/>
    </source>
</evidence>
<proteinExistence type="predicted"/>
<protein>
    <submittedName>
        <fullName evidence="1">Uncharacterized protein</fullName>
    </submittedName>
</protein>
<name>A0AAE0GJB9_9CHLO</name>